<comment type="caution">
    <text evidence="1">The sequence shown here is derived from an EMBL/GenBank/DDBJ whole genome shotgun (WGS) entry which is preliminary data.</text>
</comment>
<reference evidence="1 3" key="1">
    <citation type="submission" date="2014-07" db="EMBL/GenBank/DDBJ databases">
        <title>Draft genome of Clostridium sulfidigenes 113A isolated from sediments associated with methane hydrate from Krishna Godavari basin.</title>
        <authorList>
            <person name="Honkalas V.S."/>
            <person name="Dabir A.P."/>
            <person name="Arora P."/>
            <person name="Dhakephalkar P.K."/>
        </authorList>
    </citation>
    <scope>NUCLEOTIDE SEQUENCE [LARGE SCALE GENOMIC DNA]</scope>
    <source>
        <strain evidence="1 3">113A</strain>
    </source>
</reference>
<accession>A0A084JF21</accession>
<dbReference type="InterPro" id="IPR019700">
    <property type="entry name" value="Sigma-G_inhibitor_Gin"/>
</dbReference>
<dbReference type="EMBL" id="SVCM01000187">
    <property type="protein sequence ID" value="MBE6061632.1"/>
    <property type="molecule type" value="Genomic_DNA"/>
</dbReference>
<protein>
    <submittedName>
        <fullName evidence="1">CsfB</fullName>
    </submittedName>
    <submittedName>
        <fullName evidence="2">Sigma factor G inhibitor Gin</fullName>
    </submittedName>
</protein>
<evidence type="ECO:0000313" key="3">
    <source>
        <dbReference type="Proteomes" id="UP000028542"/>
    </source>
</evidence>
<name>A0A084JF21_9CLOT</name>
<dbReference type="eggNOG" id="ENOG502ZMHY">
    <property type="taxonomic scope" value="Bacteria"/>
</dbReference>
<dbReference type="RefSeq" id="WP_035130775.1">
    <property type="nucleotide sequence ID" value="NZ_JPMD01000010.1"/>
</dbReference>
<dbReference type="STRING" id="318464.IO99_04610"/>
<reference evidence="2" key="2">
    <citation type="submission" date="2019-04" db="EMBL/GenBank/DDBJ databases">
        <title>Evolution of Biomass-Degrading Anaerobic Consortia Revealed by Metagenomics.</title>
        <authorList>
            <person name="Peng X."/>
        </authorList>
    </citation>
    <scope>NUCLEOTIDE SEQUENCE</scope>
    <source>
        <strain evidence="2">SIG254</strain>
    </source>
</reference>
<dbReference type="Pfam" id="PF10764">
    <property type="entry name" value="Gin"/>
    <property type="match status" value="1"/>
</dbReference>
<organism evidence="1 3">
    <name type="scientific">Clostridium sulfidigenes</name>
    <dbReference type="NCBI Taxonomy" id="318464"/>
    <lineage>
        <taxon>Bacteria</taxon>
        <taxon>Bacillati</taxon>
        <taxon>Bacillota</taxon>
        <taxon>Clostridia</taxon>
        <taxon>Eubacteriales</taxon>
        <taxon>Clostridiaceae</taxon>
        <taxon>Clostridium</taxon>
    </lineage>
</organism>
<dbReference type="Proteomes" id="UP000028542">
    <property type="component" value="Unassembled WGS sequence"/>
</dbReference>
<keyword evidence="3" id="KW-1185">Reference proteome</keyword>
<proteinExistence type="predicted"/>
<evidence type="ECO:0000313" key="2">
    <source>
        <dbReference type="EMBL" id="MBE6061632.1"/>
    </source>
</evidence>
<evidence type="ECO:0000313" key="1">
    <source>
        <dbReference type="EMBL" id="KEZ87555.1"/>
    </source>
</evidence>
<dbReference type="EMBL" id="JPMD01000010">
    <property type="protein sequence ID" value="KEZ87555.1"/>
    <property type="molecule type" value="Genomic_DNA"/>
</dbReference>
<sequence>MNKECIICRKPLDNGILIYGRRICENCERRLLTIETSTDFYEFYKNCIKKNIVQLIPRGVSDKCQDYR</sequence>
<dbReference type="AlphaFoldDB" id="A0A084JF21"/>
<dbReference type="Proteomes" id="UP000768462">
    <property type="component" value="Unassembled WGS sequence"/>
</dbReference>
<gene>
    <name evidence="2" type="ORF">E7215_15935</name>
    <name evidence="1" type="ORF">IO99_04610</name>
</gene>